<keyword evidence="10" id="KW-1185">Reference proteome</keyword>
<protein>
    <recommendedName>
        <fullName evidence="7">Large ribosomal subunit protein mL37</fullName>
    </recommendedName>
    <alternativeName>
        <fullName evidence="8">39S ribosomal protein L37, mitochondrial</fullName>
    </alternativeName>
</protein>
<dbReference type="Pfam" id="PF07147">
    <property type="entry name" value="PDCD9"/>
    <property type="match status" value="1"/>
</dbReference>
<dbReference type="InterPro" id="IPR052482">
    <property type="entry name" value="mtLSU_mL37"/>
</dbReference>
<evidence type="ECO:0000256" key="7">
    <source>
        <dbReference type="ARBA" id="ARBA00039442"/>
    </source>
</evidence>
<dbReference type="GO" id="GO:0006412">
    <property type="term" value="P:translation"/>
    <property type="evidence" value="ECO:0007669"/>
    <property type="project" value="InterPro"/>
</dbReference>
<dbReference type="InterPro" id="IPR010793">
    <property type="entry name" value="Ribosomal_mL37/mL65"/>
</dbReference>
<comment type="subcellular location">
    <subcellularLocation>
        <location evidence="1">Mitochondrion</location>
    </subcellularLocation>
</comment>
<dbReference type="GO" id="GO:1990904">
    <property type="term" value="C:ribonucleoprotein complex"/>
    <property type="evidence" value="ECO:0007669"/>
    <property type="project" value="UniProtKB-KW"/>
</dbReference>
<organism evidence="9 10">
    <name type="scientific">Rhynocoris fuscipes</name>
    <dbReference type="NCBI Taxonomy" id="488301"/>
    <lineage>
        <taxon>Eukaryota</taxon>
        <taxon>Metazoa</taxon>
        <taxon>Ecdysozoa</taxon>
        <taxon>Arthropoda</taxon>
        <taxon>Hexapoda</taxon>
        <taxon>Insecta</taxon>
        <taxon>Pterygota</taxon>
        <taxon>Neoptera</taxon>
        <taxon>Paraneoptera</taxon>
        <taxon>Hemiptera</taxon>
        <taxon>Heteroptera</taxon>
        <taxon>Panheteroptera</taxon>
        <taxon>Cimicomorpha</taxon>
        <taxon>Reduviidae</taxon>
        <taxon>Harpactorinae</taxon>
        <taxon>Harpactorini</taxon>
        <taxon>Rhynocoris</taxon>
    </lineage>
</organism>
<keyword evidence="5" id="KW-0687">Ribonucleoprotein</keyword>
<evidence type="ECO:0000256" key="8">
    <source>
        <dbReference type="ARBA" id="ARBA00041617"/>
    </source>
</evidence>
<evidence type="ECO:0000313" key="10">
    <source>
        <dbReference type="Proteomes" id="UP001461498"/>
    </source>
</evidence>
<evidence type="ECO:0000256" key="2">
    <source>
        <dbReference type="ARBA" id="ARBA00022946"/>
    </source>
</evidence>
<evidence type="ECO:0000256" key="5">
    <source>
        <dbReference type="ARBA" id="ARBA00023274"/>
    </source>
</evidence>
<sequence>MKRSLILFQQHTGRMFRDKWKVQGKRVLIDTGALKELKLRGIAVEDANDVVRETFEKTKHVELDHFPPKLNEIQPDYHEEPCLNYSDHNVLIGGLDQAKVFTNSCEMDLSLLPFSERLDSASIDSSQNSIIKRLIKTSLLFDATQEKLPIRKDPNRPAFVFPRDFGITDKRKNFLLGRRLLQLCSILNPELKDKRRFIKGPLYFQTALNRDSRNILLSVRADELIASDVYIKSLINKTELTDKPIPDILPLSAFVSLEKIHTYKFEDFYPMNKEIDRSVVHTVLVHFNKTEVTNLYETEVTESQILARSLMKCYAIAIAEARNHYGKDVEDLPEPLTIQCIQTDSKQFYFSIFQLNTTRSSEETNIRNAYWILPALSLFDQCDYIEGIPKLVNYNPQANQQLMLLSPDGHGISKCKFTCHSAGIEPMISVGEC</sequence>
<evidence type="ECO:0000313" key="9">
    <source>
        <dbReference type="EMBL" id="KAK9509845.1"/>
    </source>
</evidence>
<dbReference type="GO" id="GO:0003735">
    <property type="term" value="F:structural constituent of ribosome"/>
    <property type="evidence" value="ECO:0007669"/>
    <property type="project" value="InterPro"/>
</dbReference>
<gene>
    <name evidence="9" type="ORF">O3M35_004747</name>
</gene>
<evidence type="ECO:0000256" key="6">
    <source>
        <dbReference type="ARBA" id="ARBA00037985"/>
    </source>
</evidence>
<keyword evidence="3" id="KW-0689">Ribosomal protein</keyword>
<reference evidence="9 10" key="1">
    <citation type="submission" date="2022-12" db="EMBL/GenBank/DDBJ databases">
        <title>Chromosome-level genome assembly of true bugs.</title>
        <authorList>
            <person name="Ma L."/>
            <person name="Li H."/>
        </authorList>
    </citation>
    <scope>NUCLEOTIDE SEQUENCE [LARGE SCALE GENOMIC DNA]</scope>
    <source>
        <strain evidence="9">Lab_2022b</strain>
    </source>
</reference>
<keyword evidence="2" id="KW-0809">Transit peptide</keyword>
<accession>A0AAW1DJH5</accession>
<proteinExistence type="inferred from homology"/>
<dbReference type="PANTHER" id="PTHR15889:SF2">
    <property type="entry name" value="LARGE RIBOSOMAL SUBUNIT PROTEIN ML37"/>
    <property type="match status" value="1"/>
</dbReference>
<keyword evidence="4" id="KW-0496">Mitochondrion</keyword>
<comment type="similarity">
    <text evidence="6">Belongs to the mitochondrion-specific ribosomal protein mL37 family.</text>
</comment>
<dbReference type="PANTHER" id="PTHR15889">
    <property type="entry name" value="MITOCHONDRIAL RIBOSOMAL PROTEIN L37"/>
    <property type="match status" value="1"/>
</dbReference>
<comment type="caution">
    <text evidence="9">The sequence shown here is derived from an EMBL/GenBank/DDBJ whole genome shotgun (WGS) entry which is preliminary data.</text>
</comment>
<evidence type="ECO:0000256" key="3">
    <source>
        <dbReference type="ARBA" id="ARBA00022980"/>
    </source>
</evidence>
<dbReference type="AlphaFoldDB" id="A0AAW1DJH5"/>
<dbReference type="EMBL" id="JAPXFL010000002">
    <property type="protein sequence ID" value="KAK9509845.1"/>
    <property type="molecule type" value="Genomic_DNA"/>
</dbReference>
<evidence type="ECO:0000256" key="1">
    <source>
        <dbReference type="ARBA" id="ARBA00004173"/>
    </source>
</evidence>
<dbReference type="GO" id="GO:0005840">
    <property type="term" value="C:ribosome"/>
    <property type="evidence" value="ECO:0007669"/>
    <property type="project" value="UniProtKB-KW"/>
</dbReference>
<dbReference type="Proteomes" id="UP001461498">
    <property type="component" value="Unassembled WGS sequence"/>
</dbReference>
<name>A0AAW1DJH5_9HEMI</name>
<dbReference type="GO" id="GO:0005739">
    <property type="term" value="C:mitochondrion"/>
    <property type="evidence" value="ECO:0007669"/>
    <property type="project" value="UniProtKB-SubCell"/>
</dbReference>
<evidence type="ECO:0000256" key="4">
    <source>
        <dbReference type="ARBA" id="ARBA00023128"/>
    </source>
</evidence>